<dbReference type="eggNOG" id="ENOG502RFST">
    <property type="taxonomic scope" value="Eukaryota"/>
</dbReference>
<dbReference type="HOGENOM" id="CLU_165611_0_0_1"/>
<feature type="chain" id="PRO_5001456078" evidence="1">
    <location>
        <begin position="19"/>
        <end position="77"/>
    </location>
</feature>
<name>A0A010RRB9_9PEZI</name>
<organism evidence="2 3">
    <name type="scientific">Colletotrichum fioriniae PJ7</name>
    <dbReference type="NCBI Taxonomy" id="1445577"/>
    <lineage>
        <taxon>Eukaryota</taxon>
        <taxon>Fungi</taxon>
        <taxon>Dikarya</taxon>
        <taxon>Ascomycota</taxon>
        <taxon>Pezizomycotina</taxon>
        <taxon>Sordariomycetes</taxon>
        <taxon>Hypocreomycetidae</taxon>
        <taxon>Glomerellales</taxon>
        <taxon>Glomerellaceae</taxon>
        <taxon>Colletotrichum</taxon>
        <taxon>Colletotrichum acutatum species complex</taxon>
    </lineage>
</organism>
<evidence type="ECO:0000313" key="2">
    <source>
        <dbReference type="EMBL" id="EXF83011.1"/>
    </source>
</evidence>
<comment type="caution">
    <text evidence="2">The sequence shown here is derived from an EMBL/GenBank/DDBJ whole genome shotgun (WGS) entry which is preliminary data.</text>
</comment>
<keyword evidence="1" id="KW-0732">Signal</keyword>
<dbReference type="KEGG" id="cfj:CFIO01_08052"/>
<dbReference type="EMBL" id="JARH01000268">
    <property type="protein sequence ID" value="EXF83011.1"/>
    <property type="molecule type" value="Genomic_DNA"/>
</dbReference>
<keyword evidence="3" id="KW-1185">Reference proteome</keyword>
<reference evidence="2 3" key="1">
    <citation type="submission" date="2014-02" db="EMBL/GenBank/DDBJ databases">
        <title>The genome sequence of Colletotrichum fioriniae PJ7.</title>
        <authorList>
            <person name="Baroncelli R."/>
            <person name="Thon M.R."/>
        </authorList>
    </citation>
    <scope>NUCLEOTIDE SEQUENCE [LARGE SCALE GENOMIC DNA]</scope>
    <source>
        <strain evidence="2 3">PJ7</strain>
    </source>
</reference>
<sequence>MQFSFFYTAVLLAAGAAAQSCSSTITYCSGGACLCFADGITESLNEMCKGKGFERSLGPSKTTTEAGERCDTQCCTG</sequence>
<evidence type="ECO:0000313" key="3">
    <source>
        <dbReference type="Proteomes" id="UP000020467"/>
    </source>
</evidence>
<accession>A0A010RRB9</accession>
<dbReference type="AlphaFoldDB" id="A0A010RRB9"/>
<dbReference type="Proteomes" id="UP000020467">
    <property type="component" value="Unassembled WGS sequence"/>
</dbReference>
<feature type="signal peptide" evidence="1">
    <location>
        <begin position="1"/>
        <end position="18"/>
    </location>
</feature>
<dbReference type="OrthoDB" id="4789836at2759"/>
<proteinExistence type="predicted"/>
<gene>
    <name evidence="2" type="ORF">CFIO01_08052</name>
</gene>
<protein>
    <submittedName>
        <fullName evidence="2">Uncharacterized protein</fullName>
    </submittedName>
</protein>
<evidence type="ECO:0000256" key="1">
    <source>
        <dbReference type="SAM" id="SignalP"/>
    </source>
</evidence>